<dbReference type="InterPro" id="IPR015896">
    <property type="entry name" value="4pyrrol_synth_GluRdtase_dimer"/>
</dbReference>
<evidence type="ECO:0000256" key="6">
    <source>
        <dbReference type="ARBA" id="ARBA00023244"/>
    </source>
</evidence>
<dbReference type="FunFam" id="3.30.460.30:FF:000001">
    <property type="entry name" value="Glutamyl-tRNA reductase"/>
    <property type="match status" value="1"/>
</dbReference>
<comment type="catalytic activity">
    <reaction evidence="7 8 13">
        <text>(S)-4-amino-5-oxopentanoate + tRNA(Glu) + NADP(+) = L-glutamyl-tRNA(Glu) + NADPH + H(+)</text>
        <dbReference type="Rhea" id="RHEA:12344"/>
        <dbReference type="Rhea" id="RHEA-COMP:9663"/>
        <dbReference type="Rhea" id="RHEA-COMP:9680"/>
        <dbReference type="ChEBI" id="CHEBI:15378"/>
        <dbReference type="ChEBI" id="CHEBI:57501"/>
        <dbReference type="ChEBI" id="CHEBI:57783"/>
        <dbReference type="ChEBI" id="CHEBI:58349"/>
        <dbReference type="ChEBI" id="CHEBI:78442"/>
        <dbReference type="ChEBI" id="CHEBI:78520"/>
        <dbReference type="EC" id="1.2.1.70"/>
    </reaction>
</comment>
<proteinExistence type="inferred from homology"/>
<dbReference type="InterPro" id="IPR036343">
    <property type="entry name" value="GluRdtase_N_sf"/>
</dbReference>
<evidence type="ECO:0000256" key="9">
    <source>
        <dbReference type="PIRSR" id="PIRSR000445-1"/>
    </source>
</evidence>
<evidence type="ECO:0000256" key="8">
    <source>
        <dbReference type="HAMAP-Rule" id="MF_00087"/>
    </source>
</evidence>
<comment type="subunit">
    <text evidence="8">Homodimer.</text>
</comment>
<dbReference type="SUPFAM" id="SSF69075">
    <property type="entry name" value="Glutamyl tRNA-reductase dimerization domain"/>
    <property type="match status" value="1"/>
</dbReference>
<evidence type="ECO:0000259" key="16">
    <source>
        <dbReference type="Pfam" id="PF05201"/>
    </source>
</evidence>
<evidence type="ECO:0000313" key="17">
    <source>
        <dbReference type="EMBL" id="KPN29740.1"/>
    </source>
</evidence>
<accession>A0A0P7FST2</accession>
<feature type="binding site" evidence="8 10">
    <location>
        <position position="99"/>
    </location>
    <ligand>
        <name>substrate</name>
    </ligand>
</feature>
<dbReference type="NCBIfam" id="TIGR01035">
    <property type="entry name" value="hemA"/>
    <property type="match status" value="1"/>
</dbReference>
<dbReference type="PANTHER" id="PTHR43013:SF1">
    <property type="entry name" value="GLUTAMYL-TRNA REDUCTASE"/>
    <property type="match status" value="1"/>
</dbReference>
<dbReference type="GO" id="GO:0019353">
    <property type="term" value="P:protoporphyrinogen IX biosynthetic process from glutamate"/>
    <property type="evidence" value="ECO:0007669"/>
    <property type="project" value="TreeGrafter"/>
</dbReference>
<dbReference type="InterPro" id="IPR036453">
    <property type="entry name" value="GluRdtase_dimer_dom_sf"/>
</dbReference>
<keyword evidence="18" id="KW-1185">Reference proteome</keyword>
<evidence type="ECO:0000313" key="18">
    <source>
        <dbReference type="Proteomes" id="UP000050535"/>
    </source>
</evidence>
<dbReference type="InterPro" id="IPR036291">
    <property type="entry name" value="NAD(P)-bd_dom_sf"/>
</dbReference>
<dbReference type="HAMAP" id="MF_00087">
    <property type="entry name" value="Glu_tRNA_reductase"/>
    <property type="match status" value="1"/>
</dbReference>
<name>A0A0P7FST2_9EURY</name>
<evidence type="ECO:0000256" key="3">
    <source>
        <dbReference type="ARBA" id="ARBA00012970"/>
    </source>
</evidence>
<comment type="domain">
    <text evidence="8">Possesses an unusual extended V-shaped dimeric structure with each monomer consisting of three distinct domains arranged along a curved 'spinal' alpha-helix. The N-terminal catalytic domain specifically recognizes the glutamate moiety of the substrate. The second domain is the NADPH-binding domain, and the third C-terminal domain is responsible for dimerization.</text>
</comment>
<keyword evidence="6 8" id="KW-0627">Porphyrin biosynthesis</keyword>
<comment type="miscellaneous">
    <text evidence="8">During catalysis, the active site Cys acts as a nucleophile attacking the alpha-carbonyl group of tRNA-bound glutamate with the formation of a thioester intermediate between enzyme and glutamate, and the concomitant release of tRNA(Glu). The thioester intermediate is finally reduced by direct hydride transfer from NADPH, to form the product GSA.</text>
</comment>
<feature type="binding site" evidence="8 10">
    <location>
        <begin position="104"/>
        <end position="106"/>
    </location>
    <ligand>
        <name>substrate</name>
    </ligand>
</feature>
<dbReference type="Pfam" id="PF00745">
    <property type="entry name" value="GlutR_dimer"/>
    <property type="match status" value="1"/>
</dbReference>
<dbReference type="EMBL" id="LGUC01000001">
    <property type="protein sequence ID" value="KPN29740.1"/>
    <property type="molecule type" value="Genomic_DNA"/>
</dbReference>
<dbReference type="Pfam" id="PF05201">
    <property type="entry name" value="GlutR_N"/>
    <property type="match status" value="1"/>
</dbReference>
<protein>
    <recommendedName>
        <fullName evidence="3 8">Glutamyl-tRNA reductase</fullName>
        <shortName evidence="8">GluTR</shortName>
        <ecNumber evidence="3 8">1.2.1.70</ecNumber>
    </recommendedName>
</protein>
<feature type="domain" description="Tetrapyrrole biosynthesis glutamyl-tRNA reductase dimerisation" evidence="14">
    <location>
        <begin position="304"/>
        <end position="404"/>
    </location>
</feature>
<evidence type="ECO:0000256" key="2">
    <source>
        <dbReference type="ARBA" id="ARBA00005916"/>
    </source>
</evidence>
<comment type="caution">
    <text evidence="17">The sequence shown here is derived from an EMBL/GenBank/DDBJ whole genome shotgun (WGS) entry which is preliminary data.</text>
</comment>
<evidence type="ECO:0000259" key="14">
    <source>
        <dbReference type="Pfam" id="PF00745"/>
    </source>
</evidence>
<dbReference type="PIRSF" id="PIRSF000445">
    <property type="entry name" value="4pyrrol_synth_GluRdtase"/>
    <property type="match status" value="1"/>
</dbReference>
<organism evidence="17 18">
    <name type="scientific">Halolamina pelagica</name>
    <dbReference type="NCBI Taxonomy" id="699431"/>
    <lineage>
        <taxon>Archaea</taxon>
        <taxon>Methanobacteriati</taxon>
        <taxon>Methanobacteriota</taxon>
        <taxon>Stenosarchaea group</taxon>
        <taxon>Halobacteria</taxon>
        <taxon>Halobacteriales</taxon>
        <taxon>Haloferacaceae</taxon>
    </lineage>
</organism>
<dbReference type="STRING" id="699431.SY89_00456"/>
<dbReference type="GO" id="GO:0050661">
    <property type="term" value="F:NADP binding"/>
    <property type="evidence" value="ECO:0007669"/>
    <property type="project" value="InterPro"/>
</dbReference>
<evidence type="ECO:0000256" key="12">
    <source>
        <dbReference type="PIRSR" id="PIRSR000445-4"/>
    </source>
</evidence>
<dbReference type="UniPathway" id="UPA00251">
    <property type="reaction ID" value="UER00316"/>
</dbReference>
<evidence type="ECO:0000256" key="1">
    <source>
        <dbReference type="ARBA" id="ARBA00005059"/>
    </source>
</evidence>
<feature type="domain" description="Glutamyl-tRNA reductase N-terminal" evidence="16">
    <location>
        <begin position="5"/>
        <end position="146"/>
    </location>
</feature>
<evidence type="ECO:0000256" key="4">
    <source>
        <dbReference type="ARBA" id="ARBA00022857"/>
    </source>
</evidence>
<dbReference type="InterPro" id="IPR000343">
    <property type="entry name" value="4pyrrol_synth_GluRdtase"/>
</dbReference>
<evidence type="ECO:0000256" key="11">
    <source>
        <dbReference type="PIRSR" id="PIRSR000445-3"/>
    </source>
</evidence>
<dbReference type="InterPro" id="IPR006151">
    <property type="entry name" value="Shikm_DH/Glu-tRNA_Rdtase"/>
</dbReference>
<dbReference type="InterPro" id="IPR015895">
    <property type="entry name" value="4pyrrol_synth_GluRdtase_N"/>
</dbReference>
<evidence type="ECO:0000256" key="7">
    <source>
        <dbReference type="ARBA" id="ARBA00047464"/>
    </source>
</evidence>
<evidence type="ECO:0000259" key="15">
    <source>
        <dbReference type="Pfam" id="PF01488"/>
    </source>
</evidence>
<evidence type="ECO:0000256" key="13">
    <source>
        <dbReference type="RuleBase" id="RU000584"/>
    </source>
</evidence>
<feature type="site" description="Important for activity" evidence="8 12">
    <location>
        <position position="89"/>
    </location>
</feature>
<feature type="binding site" evidence="8 11">
    <location>
        <begin position="178"/>
        <end position="183"/>
    </location>
    <ligand>
        <name>NADP(+)</name>
        <dbReference type="ChEBI" id="CHEBI:58349"/>
    </ligand>
</feature>
<gene>
    <name evidence="8 17" type="primary">hemA</name>
    <name evidence="17" type="ORF">SY89_00456</name>
</gene>
<dbReference type="Gene3D" id="3.40.50.720">
    <property type="entry name" value="NAD(P)-binding Rossmann-like Domain"/>
    <property type="match status" value="1"/>
</dbReference>
<dbReference type="SUPFAM" id="SSF51735">
    <property type="entry name" value="NAD(P)-binding Rossmann-fold domains"/>
    <property type="match status" value="1"/>
</dbReference>
<dbReference type="GO" id="GO:0008883">
    <property type="term" value="F:glutamyl-tRNA reductase activity"/>
    <property type="evidence" value="ECO:0007669"/>
    <property type="project" value="UniProtKB-UniRule"/>
</dbReference>
<dbReference type="AlphaFoldDB" id="A0A0P7FST2"/>
<dbReference type="Pfam" id="PF01488">
    <property type="entry name" value="Shikimate_DH"/>
    <property type="match status" value="1"/>
</dbReference>
<feature type="binding site" evidence="8 10">
    <location>
        <begin position="46"/>
        <end position="49"/>
    </location>
    <ligand>
        <name>substrate</name>
    </ligand>
</feature>
<dbReference type="EC" id="1.2.1.70" evidence="3 8"/>
<keyword evidence="5 8" id="KW-0560">Oxidoreductase</keyword>
<dbReference type="Gene3D" id="3.30.460.30">
    <property type="entry name" value="Glutamyl-tRNA reductase, N-terminal domain"/>
    <property type="match status" value="1"/>
</dbReference>
<evidence type="ECO:0000256" key="5">
    <source>
        <dbReference type="ARBA" id="ARBA00023002"/>
    </source>
</evidence>
<comment type="pathway">
    <text evidence="1 8 13">Porphyrin-containing compound metabolism; protoporphyrin-IX biosynthesis; 5-aminolevulinate from L-glutamyl-tRNA(Glu): step 1/2.</text>
</comment>
<dbReference type="PATRIC" id="fig|699431.3.peg.476"/>
<feature type="binding site" evidence="8 10">
    <location>
        <position position="110"/>
    </location>
    <ligand>
        <name>substrate</name>
    </ligand>
</feature>
<evidence type="ECO:0000256" key="10">
    <source>
        <dbReference type="PIRSR" id="PIRSR000445-2"/>
    </source>
</evidence>
<sequence length="425" mass="44550">MITGVSVSHTLATVEEVESAAPEDPSAAAQRLAARSGVDESVVIATCNRAEAYVVTAAAADGREALADFAPEVREGAVTQFDHEGSIRHLMRVASGLESLVLGEDQIIGQVKDAMERAREDGTLGPVLEEALLKAVHVGERARTETAINEGTVSMGSAAVELAAREAELDDATALVLGAGEMGTLAARAFDGAGVDRLVVANRTVANAEHVAEDVSVDAEAVDLAAAPTAAQDAAVVVAATGAPDAVLDADDLDGADAVCVDIARPRDIDPAADALEGVVVHDIDDLERVTERAHEQRRTAARQVEAMIDDEHDRLLSSLKRARADEAIRGMYEGAERMKARELDRALTKLEAQGDLTEDQRDTVEALADSLVSQLLAPPTKSLREAAGEDDWNTIQTAMELFDPTTDVVDAEGAPDAAEESAGE</sequence>
<feature type="domain" description="Quinate/shikimate 5-dehydrogenase/glutamyl-tRNA reductase" evidence="15">
    <location>
        <begin position="161"/>
        <end position="290"/>
    </location>
</feature>
<dbReference type="PANTHER" id="PTHR43013">
    <property type="entry name" value="GLUTAMYL-TRNA REDUCTASE"/>
    <property type="match status" value="1"/>
</dbReference>
<comment type="similarity">
    <text evidence="2 8 13">Belongs to the glutamyl-tRNA reductase family.</text>
</comment>
<feature type="active site" description="Nucleophile" evidence="8 9">
    <location>
        <position position="47"/>
    </location>
</feature>
<dbReference type="Proteomes" id="UP000050535">
    <property type="component" value="Unassembled WGS sequence"/>
</dbReference>
<dbReference type="PROSITE" id="PS00747">
    <property type="entry name" value="GLUTR"/>
    <property type="match status" value="1"/>
</dbReference>
<dbReference type="SUPFAM" id="SSF69742">
    <property type="entry name" value="Glutamyl tRNA-reductase catalytic, N-terminal domain"/>
    <property type="match status" value="1"/>
</dbReference>
<reference evidence="18" key="1">
    <citation type="submission" date="2013-11" db="EMBL/GenBank/DDBJ databases">
        <authorList>
            <person name="Hoang H.T."/>
            <person name="Killian M.L."/>
            <person name="Madson D.M."/>
            <person name="Arruda P.H.E."/>
            <person name="Sun D."/>
            <person name="Schwartz K.J."/>
            <person name="Yoon K."/>
        </authorList>
    </citation>
    <scope>NUCLEOTIDE SEQUENCE [LARGE SCALE GENOMIC DNA]</scope>
    <source>
        <strain evidence="18">CDK2</strain>
    </source>
</reference>
<keyword evidence="4 8" id="KW-0521">NADP</keyword>
<comment type="function">
    <text evidence="8">Catalyzes the NADPH-dependent reduction of glutamyl-tRNA(Glu) to glutamate 1-semialdehyde (GSA).</text>
</comment>
<dbReference type="InterPro" id="IPR018214">
    <property type="entry name" value="GluRdtase_CS"/>
</dbReference>